<evidence type="ECO:0000313" key="3">
    <source>
        <dbReference type="Proteomes" id="UP000004605"/>
    </source>
</evidence>
<organism evidence="2 3">
    <name type="scientific">Vibrio ichthyoenteri ATCC 700023</name>
    <dbReference type="NCBI Taxonomy" id="870968"/>
    <lineage>
        <taxon>Bacteria</taxon>
        <taxon>Pseudomonadati</taxon>
        <taxon>Pseudomonadota</taxon>
        <taxon>Gammaproteobacteria</taxon>
        <taxon>Vibrionales</taxon>
        <taxon>Vibrionaceae</taxon>
        <taxon>Vibrio</taxon>
    </lineage>
</organism>
<gene>
    <name evidence="2" type="ORF">VII00023_04058</name>
</gene>
<dbReference type="Proteomes" id="UP000004605">
    <property type="component" value="Unassembled WGS sequence"/>
</dbReference>
<keyword evidence="3" id="KW-1185">Reference proteome</keyword>
<reference evidence="2 3" key="1">
    <citation type="journal article" date="2012" name="Int. J. Syst. Evol. Microbiol.">
        <title>Vibrio caribbeanicus sp. nov., isolated from the marine sponge Scleritoderma cyanea.</title>
        <authorList>
            <person name="Hoffmann M."/>
            <person name="Monday S.R."/>
            <person name="Allard M.W."/>
            <person name="Strain E.A."/>
            <person name="Whittaker P."/>
            <person name="Naum M."/>
            <person name="McCarthy P.J."/>
            <person name="Lopez J.V."/>
            <person name="Fischer M."/>
            <person name="Brown E.W."/>
        </authorList>
    </citation>
    <scope>NUCLEOTIDE SEQUENCE [LARGE SCALE GENOMIC DNA]</scope>
    <source>
        <strain evidence="2 3">ATCC 700023</strain>
    </source>
</reference>
<comment type="caution">
    <text evidence="2">The sequence shown here is derived from an EMBL/GenBank/DDBJ whole genome shotgun (WGS) entry which is preliminary data.</text>
</comment>
<evidence type="ECO:0000313" key="2">
    <source>
        <dbReference type="EMBL" id="EGU43582.1"/>
    </source>
</evidence>
<accession>F9S092</accession>
<sequence>MFQIVRPATFEIKSQNKASDLLTEGRAILAKHSKADKRKLTKKHKFRIKRLKN</sequence>
<protein>
    <submittedName>
        <fullName evidence="2">Uncharacterized protein</fullName>
    </submittedName>
</protein>
<feature type="region of interest" description="Disordered" evidence="1">
    <location>
        <begin position="34"/>
        <end position="53"/>
    </location>
</feature>
<evidence type="ECO:0000256" key="1">
    <source>
        <dbReference type="SAM" id="MobiDB-lite"/>
    </source>
</evidence>
<dbReference type="AlphaFoldDB" id="F9S092"/>
<dbReference type="EMBL" id="AFWF01000084">
    <property type="protein sequence ID" value="EGU43582.1"/>
    <property type="molecule type" value="Genomic_DNA"/>
</dbReference>
<proteinExistence type="predicted"/>
<name>F9S092_9VIBR</name>